<dbReference type="InterPro" id="IPR036397">
    <property type="entry name" value="RNaseH_sf"/>
</dbReference>
<dbReference type="Pfam" id="PF00075">
    <property type="entry name" value="RNase_H"/>
    <property type="match status" value="1"/>
</dbReference>
<keyword evidence="9" id="KW-0255">Endonuclease</keyword>
<dbReference type="NCBIfam" id="NF001236">
    <property type="entry name" value="PRK00203.1"/>
    <property type="match status" value="1"/>
</dbReference>
<dbReference type="PANTHER" id="PTHR10642:SF26">
    <property type="entry name" value="RIBONUCLEASE H1"/>
    <property type="match status" value="1"/>
</dbReference>
<dbReference type="GO" id="GO:0003676">
    <property type="term" value="F:nucleic acid binding"/>
    <property type="evidence" value="ECO:0007669"/>
    <property type="project" value="InterPro"/>
</dbReference>
<comment type="similarity">
    <text evidence="4">Belongs to the RNase H family.</text>
</comment>
<evidence type="ECO:0000256" key="7">
    <source>
        <dbReference type="ARBA" id="ARBA00022722"/>
    </source>
</evidence>
<feature type="domain" description="RNase H type-1" evidence="12">
    <location>
        <begin position="22"/>
        <end position="163"/>
    </location>
</feature>
<comment type="function">
    <text evidence="3">Endonuclease that specifically degrades the RNA of RNA-DNA hybrids.</text>
</comment>
<reference evidence="13" key="1">
    <citation type="journal article" date="2015" name="Nature">
        <title>Complex archaea that bridge the gap between prokaryotes and eukaryotes.</title>
        <authorList>
            <person name="Spang A."/>
            <person name="Saw J.H."/>
            <person name="Jorgensen S.L."/>
            <person name="Zaremba-Niedzwiedzka K."/>
            <person name="Martijn J."/>
            <person name="Lind A.E."/>
            <person name="van Eijk R."/>
            <person name="Schleper C."/>
            <person name="Guy L."/>
            <person name="Ettema T.J."/>
        </authorList>
    </citation>
    <scope>NUCLEOTIDE SEQUENCE</scope>
</reference>
<dbReference type="FunFam" id="3.30.420.10:FF:000089">
    <property type="entry name" value="Ribonuclease H"/>
    <property type="match status" value="1"/>
</dbReference>
<comment type="subunit">
    <text evidence="5">Monomer.</text>
</comment>
<dbReference type="EC" id="3.1.26.4" evidence="6"/>
<evidence type="ECO:0000313" key="13">
    <source>
        <dbReference type="EMBL" id="KKN81647.1"/>
    </source>
</evidence>
<evidence type="ECO:0000256" key="5">
    <source>
        <dbReference type="ARBA" id="ARBA00011245"/>
    </source>
</evidence>
<gene>
    <name evidence="13" type="ORF">LCGC14_0317230</name>
</gene>
<keyword evidence="7" id="KW-0540">Nuclease</keyword>
<evidence type="ECO:0000256" key="8">
    <source>
        <dbReference type="ARBA" id="ARBA00022723"/>
    </source>
</evidence>
<dbReference type="GO" id="GO:0046872">
    <property type="term" value="F:metal ion binding"/>
    <property type="evidence" value="ECO:0007669"/>
    <property type="project" value="UniProtKB-KW"/>
</dbReference>
<evidence type="ECO:0000256" key="11">
    <source>
        <dbReference type="ARBA" id="ARBA00022842"/>
    </source>
</evidence>
<dbReference type="PROSITE" id="PS50879">
    <property type="entry name" value="RNASE_H_1"/>
    <property type="match status" value="1"/>
</dbReference>
<keyword evidence="8" id="KW-0479">Metal-binding</keyword>
<evidence type="ECO:0000256" key="2">
    <source>
        <dbReference type="ARBA" id="ARBA00001946"/>
    </source>
</evidence>
<dbReference type="SUPFAM" id="SSF53098">
    <property type="entry name" value="Ribonuclease H-like"/>
    <property type="match status" value="1"/>
</dbReference>
<accession>A0A0F9U2V7</accession>
<comment type="catalytic activity">
    <reaction evidence="1">
        <text>Endonucleolytic cleavage to 5'-phosphomonoester.</text>
        <dbReference type="EC" id="3.1.26.4"/>
    </reaction>
</comment>
<evidence type="ECO:0000256" key="1">
    <source>
        <dbReference type="ARBA" id="ARBA00000077"/>
    </source>
</evidence>
<protein>
    <recommendedName>
        <fullName evidence="6">ribonuclease H</fullName>
        <ecNumber evidence="6">3.1.26.4</ecNumber>
    </recommendedName>
</protein>
<evidence type="ECO:0000256" key="10">
    <source>
        <dbReference type="ARBA" id="ARBA00022801"/>
    </source>
</evidence>
<comment type="caution">
    <text evidence="13">The sequence shown here is derived from an EMBL/GenBank/DDBJ whole genome shotgun (WGS) entry which is preliminary data.</text>
</comment>
<dbReference type="GO" id="GO:0004523">
    <property type="term" value="F:RNA-DNA hybrid ribonuclease activity"/>
    <property type="evidence" value="ECO:0007669"/>
    <property type="project" value="UniProtKB-EC"/>
</dbReference>
<evidence type="ECO:0000259" key="12">
    <source>
        <dbReference type="PROSITE" id="PS50879"/>
    </source>
</evidence>
<dbReference type="EMBL" id="LAZR01000212">
    <property type="protein sequence ID" value="KKN81647.1"/>
    <property type="molecule type" value="Genomic_DNA"/>
</dbReference>
<dbReference type="CDD" id="cd09278">
    <property type="entry name" value="RNase_HI_prokaryote_like"/>
    <property type="match status" value="1"/>
</dbReference>
<dbReference type="PANTHER" id="PTHR10642">
    <property type="entry name" value="RIBONUCLEASE H1"/>
    <property type="match status" value="1"/>
</dbReference>
<dbReference type="InterPro" id="IPR002156">
    <property type="entry name" value="RNaseH_domain"/>
</dbReference>
<evidence type="ECO:0000256" key="6">
    <source>
        <dbReference type="ARBA" id="ARBA00012180"/>
    </source>
</evidence>
<keyword evidence="11" id="KW-0460">Magnesium</keyword>
<comment type="cofactor">
    <cofactor evidence="2">
        <name>Mg(2+)</name>
        <dbReference type="ChEBI" id="CHEBI:18420"/>
    </cofactor>
</comment>
<keyword evidence="10" id="KW-0378">Hydrolase</keyword>
<dbReference type="InterPro" id="IPR050092">
    <property type="entry name" value="RNase_H"/>
</dbReference>
<dbReference type="InterPro" id="IPR012337">
    <property type="entry name" value="RNaseH-like_sf"/>
</dbReference>
<dbReference type="HAMAP" id="MF_00042">
    <property type="entry name" value="RNase_H"/>
    <property type="match status" value="1"/>
</dbReference>
<evidence type="ECO:0000256" key="4">
    <source>
        <dbReference type="ARBA" id="ARBA00005300"/>
    </source>
</evidence>
<dbReference type="AlphaFoldDB" id="A0A0F9U2V7"/>
<evidence type="ECO:0000256" key="9">
    <source>
        <dbReference type="ARBA" id="ARBA00022759"/>
    </source>
</evidence>
<organism evidence="13">
    <name type="scientific">marine sediment metagenome</name>
    <dbReference type="NCBI Taxonomy" id="412755"/>
    <lineage>
        <taxon>unclassified sequences</taxon>
        <taxon>metagenomes</taxon>
        <taxon>ecological metagenomes</taxon>
    </lineage>
</organism>
<dbReference type="InterPro" id="IPR022892">
    <property type="entry name" value="RNaseHI"/>
</dbReference>
<dbReference type="GO" id="GO:0043137">
    <property type="term" value="P:DNA replication, removal of RNA primer"/>
    <property type="evidence" value="ECO:0007669"/>
    <property type="project" value="TreeGrafter"/>
</dbReference>
<name>A0A0F9U2V7_9ZZZZ</name>
<dbReference type="Gene3D" id="3.30.420.10">
    <property type="entry name" value="Ribonuclease H-like superfamily/Ribonuclease H"/>
    <property type="match status" value="1"/>
</dbReference>
<proteinExistence type="inferred from homology"/>
<evidence type="ECO:0000256" key="3">
    <source>
        <dbReference type="ARBA" id="ARBA00004065"/>
    </source>
</evidence>
<sequence length="190" mass="21654">MHIQPIHINQGIKRLTKEGAEQLPRVTVYTDGACRGNPGPGGWGVVLASGEHEKTLKGYEANTTNNRMELMAAIMALRTLNKPCEVELWTDSQYVRQGITQWIHNWIKRGWKTAAKQPVKNAELWKTLHEETQRHQVAWHWVKGHSGHPGNERADSLANEAIDEHQRGEHDAPGDSILYTRKMCKRRISE</sequence>